<evidence type="ECO:0000256" key="3">
    <source>
        <dbReference type="ARBA" id="ARBA00022737"/>
    </source>
</evidence>
<dbReference type="InParanoid" id="T1FQQ3"/>
<feature type="compositionally biased region" description="Acidic residues" evidence="7">
    <location>
        <begin position="1235"/>
        <end position="1261"/>
    </location>
</feature>
<dbReference type="FunCoup" id="T1FQQ3">
    <property type="interactions" value="1375"/>
</dbReference>
<gene>
    <name evidence="10" type="primary">20211150</name>
    <name evidence="9" type="ORF">HELRODRAFT_189155</name>
</gene>
<feature type="compositionally biased region" description="Low complexity" evidence="7">
    <location>
        <begin position="2178"/>
        <end position="2201"/>
    </location>
</feature>
<proteinExistence type="inferred from homology"/>
<dbReference type="SUPFAM" id="SSF48371">
    <property type="entry name" value="ARM repeat"/>
    <property type="match status" value="1"/>
</dbReference>
<feature type="region of interest" description="Disordered" evidence="7">
    <location>
        <begin position="2138"/>
        <end position="2157"/>
    </location>
</feature>
<dbReference type="RefSeq" id="XP_009025433.1">
    <property type="nucleotide sequence ID" value="XM_009027185.1"/>
</dbReference>
<dbReference type="GO" id="GO:0003682">
    <property type="term" value="F:chromatin binding"/>
    <property type="evidence" value="ECO:0000318"/>
    <property type="project" value="GO_Central"/>
</dbReference>
<accession>T1FQQ3</accession>
<feature type="compositionally biased region" description="Low complexity" evidence="7">
    <location>
        <begin position="323"/>
        <end position="341"/>
    </location>
</feature>
<dbReference type="EMBL" id="KB097495">
    <property type="protein sequence ID" value="ESN96221.1"/>
    <property type="molecule type" value="Genomic_DNA"/>
</dbReference>
<evidence type="ECO:0000256" key="2">
    <source>
        <dbReference type="ARBA" id="ARBA00009252"/>
    </source>
</evidence>
<dbReference type="CDD" id="cd23958">
    <property type="entry name" value="SCC2"/>
    <property type="match status" value="1"/>
</dbReference>
<dbReference type="InterPro" id="IPR026003">
    <property type="entry name" value="Cohesin_HEAT"/>
</dbReference>
<feature type="compositionally biased region" description="Low complexity" evidence="7">
    <location>
        <begin position="2351"/>
        <end position="2369"/>
    </location>
</feature>
<dbReference type="PANTHER" id="PTHR21704:SF18">
    <property type="entry name" value="NIPPED-B-LIKE PROTEIN"/>
    <property type="match status" value="1"/>
</dbReference>
<feature type="compositionally biased region" description="Low complexity" evidence="7">
    <location>
        <begin position="2411"/>
        <end position="2431"/>
    </location>
</feature>
<feature type="compositionally biased region" description="Low complexity" evidence="7">
    <location>
        <begin position="1934"/>
        <end position="1951"/>
    </location>
</feature>
<dbReference type="Pfam" id="PF12830">
    <property type="entry name" value="Nipped-B_C"/>
    <property type="match status" value="1"/>
</dbReference>
<dbReference type="HOGENOM" id="CLU_000763_1_1_1"/>
<feature type="region of interest" description="Disordered" evidence="7">
    <location>
        <begin position="319"/>
        <end position="356"/>
    </location>
</feature>
<dbReference type="PANTHER" id="PTHR21704">
    <property type="entry name" value="NIPPED-B-LIKE PROTEIN DELANGIN SCC2-RELATED"/>
    <property type="match status" value="1"/>
</dbReference>
<dbReference type="GO" id="GO:0090694">
    <property type="term" value="C:Scc2-Scc4 cohesin loading complex"/>
    <property type="evidence" value="ECO:0000318"/>
    <property type="project" value="GO_Central"/>
</dbReference>
<dbReference type="GO" id="GO:0071169">
    <property type="term" value="P:establishment of protein localization to chromatin"/>
    <property type="evidence" value="ECO:0000318"/>
    <property type="project" value="GO_Central"/>
</dbReference>
<feature type="compositionally biased region" description="Basic residues" evidence="7">
    <location>
        <begin position="1201"/>
        <end position="1231"/>
    </location>
</feature>
<dbReference type="OMA" id="DAYLICR"/>
<feature type="compositionally biased region" description="Basic residues" evidence="7">
    <location>
        <begin position="2454"/>
        <end position="2468"/>
    </location>
</feature>
<comment type="similarity">
    <text evidence="2 6">Belongs to the SCC2/Nipped-B family.</text>
</comment>
<dbReference type="InterPro" id="IPR016024">
    <property type="entry name" value="ARM-type_fold"/>
</dbReference>
<dbReference type="GO" id="GO:1990414">
    <property type="term" value="P:replication-born double-strand break repair via sister chromatid exchange"/>
    <property type="evidence" value="ECO:0000318"/>
    <property type="project" value="GO_Central"/>
</dbReference>
<feature type="compositionally biased region" description="Basic residues" evidence="7">
    <location>
        <begin position="541"/>
        <end position="562"/>
    </location>
</feature>
<dbReference type="eggNOG" id="KOG1020">
    <property type="taxonomic scope" value="Eukaryota"/>
</dbReference>
<sequence length="2493" mass="283110">MDGSAPSVPIITLSAISSFTNLLKNLPLPTSVLQVSQDSLLYNGSLANEAQKILNSPNHNQTLVQELIQSLRLSTTDHIISECPNETPLSELLNNVNAPDLLKFLVLNDSNVFKYKLTYNNNTGYAAKDANNMYNNNNNSNNNNVSTTNINGPCASYEHQQLPFNDQDYEFLMNRLSPNFDQPIGTNEMMMEEVFPSNVQFVGQSMSNMSSNVPGRSTCDDGFNMAGVHKTAPGGVKPFVDNSPAQASSAPPTGAEPVVRMVNNNLNNNNALITNTMIPMYDPSNITNLQYSATQTTTSFQNYNNFYQQQLPMGNFPNPAYLHQSQQHMQPQQQQHLQQHTQQHHMLPHQQAHQQMLQQHMNPFEIVQQQPQQQLQTQHHPQQHHLQQQQQFLRGPIKTSDSKVSTGDRLPRVSLTRLEDDFNNGSNNNNISANSSSQQYDVVNQHSSQQLKIKLSKRGLKRRTSDEDDESSYSSEFAPSLSERVKRRRNAKSVGVKYDVDDVEEEEEKDEEEEEDDSRDAKNRNVMSLLDPSFEDVDDRHRRREERKKKKHHYHHHSSKHRTFIDDDDQTDGPSCRRFYSLIDQVLELSEEIDLAAFKDNEEDEETSCLTDPVVPKNVLVDVVSEAAKLKTVGLMNQIHYDKLIKLMTILQYSIKQGLRSVPIIELDDEDEDLRFRELTLNFVNIGLDACMIAMIILTSPNMPKQVFIEDVIEKVVRFSRQHMKNFIFPSFDPIYKADLSGKGMQASIKSKRSKNSGGSRDRLVISIYNKLTDLVGLLAELVDIQELTDAIILQTSSLSVAPFFVENIPELQLNALKLVTNIFSKYDKHRQLILEDILSSLARLPSNKKNMRSYRLNVDEQIQMVTALALQLIQCVVKLPSKQEHDDNNSNTNSNHNNNTNNNDDDDDDPANFDGEDVGKNRSAEKMTKNRNKIKFNMDKEAMILTSYDTAMFTAHNFLHVFLGNKITTTSQRHSSYNITTTSQLQHHNDIPATTSHRYHYNDNRCTAKEEDDYRSMFGNFVNDLLSTVNKPQWPASELLLSILGSLLVKQFSSKSVEMSLRVASLDYLGIVAARLRKDAVSSHLNESVIDDIIKKVSKKDDDETEDVDKPDVKEEVKQLDGDDAVVDGAIKEKKFNTNICDISRTQLLQKGLLDYLASTTETDHALIFARKFYIAQWLRDCSKEIETKTKKMAEEKMNVKKQRKPKKSAPKSRRHREKSAKHNRSKRRRAIVDDDENEEDEATDNDDTEEEDEEDDDGGAQDNKESIELDILRLTQMEIEKRKNFLFDEISEMHVYKSSIKRNRSRLDYDGALLVTRYLASNRPFSQSFDIYLNKILKVLHESTVAVRSRALKCLAAVIEADPGVLARKDMQIGVHNRFTDSSTSVREAAIDLVGKFILVRPELTAQYYDMLSERILDTGISVRKRVIKIFRDICLEQPKFPKIPEMCVKMVRRVNDEEGIRKLVNETFQSMWFTPCTDKDSSVLVQKVYNITDVVAVASLNIGFEWLEQLLDNLLKKEEETKEKPVEKACTQIVDCLVDNVLQLEQREAELNRYISNATLPGSATTTAATTATPPSRFSSCFSTLFLFCKVKPSLLVKHCIVIHPYLNIKSFNSSDTLIVSNVLKILELSLPLMEHPGEMFLAKVEEDISKLVLRHGPMVRLIASVVQKIRDVQFNTLTSTPLSTLDSMKVSLRRSLYVVGLLCKHFDFDSKEFDSYRKVSNVEAKVFEIFLHFLDFPDDSVRLQSLTAIGSLVSQHYELMLGKELRDMYHHMLTDPSVPSNMCSQVLCNIKDYLAEEEVKMAKADAEWRKLHDKENLKEMGDVQSGMASTIIQVYLKQILESFFHLDQQVRMSALEVVVLILNQGLVHPQQCMAHLISMGSDANVNIRLKADKQIQDIDKKYPGFVQAKAMQGIKMSCRLQKLLYGTDSQQHNAGNQQQQQQQQPGQLRGVRMEEDGTMTSLNSFVYSVVRGNRSNRRVLVMNALRMFEDKTPLNELLYMADNLAYFSYQLQDEPLFIMHQIDIILSVSGFNLIQSFREVFYPALQQQQQSQQQQQHQVQTKSQHVFDSCSTLATTTASEATTTSSTTTTWTPYVVATTSVNDCQRWSRMPCDDIYGNCSDVVAVVDGHHNQDSNLNTSAADHPKNTTVNNVNSDDCYISRTSYSNDRDINSTDNYCNNNNEDSKNNNNNDNNNNNNEEYELMTSMTNTQQALINRRKFEDDDDDDDDLETLLELVPSEGTSLIDLYMSLQGYLLLLVLKQHLKEMYGFTDNKIQRYSPTDVKLYEKAVNRKHGVKFHPKQALDVLGRSGQMSQMLDEDRREIVAAYINFKELMASIDKDDLDDNEAAAGTTTTTSTSRAATSSGNPGNLDGTTTTSNNNNNTFVQPSSNGQMMKPLTTTPRKANHSSNSYGSNINSSSGGSSSSKAASRKSRNPSNTSRSSSSLSSSAKKNKSKKKKSKRKRISYNSDSEEEEEEDDEEEEEDGDDWN</sequence>
<feature type="compositionally biased region" description="Polar residues" evidence="7">
    <location>
        <begin position="2388"/>
        <end position="2406"/>
    </location>
</feature>
<feature type="region of interest" description="Disordered" evidence="7">
    <location>
        <begin position="2173"/>
        <end position="2202"/>
    </location>
</feature>
<feature type="compositionally biased region" description="Low complexity" evidence="7">
    <location>
        <begin position="2377"/>
        <end position="2387"/>
    </location>
</feature>
<feature type="region of interest" description="Disordered" evidence="7">
    <location>
        <begin position="368"/>
        <end position="391"/>
    </location>
</feature>
<dbReference type="Proteomes" id="UP000015101">
    <property type="component" value="Unassembled WGS sequence"/>
</dbReference>
<feature type="domain" description="Sister chromatid cohesion C-terminal" evidence="8">
    <location>
        <begin position="1832"/>
        <end position="2029"/>
    </location>
</feature>
<feature type="compositionally biased region" description="Low complexity" evidence="7">
    <location>
        <begin position="423"/>
        <end position="437"/>
    </location>
</feature>
<dbReference type="GeneID" id="20211150"/>
<feature type="region of interest" description="Disordered" evidence="7">
    <location>
        <begin position="2350"/>
        <end position="2493"/>
    </location>
</feature>
<dbReference type="Pfam" id="PF12765">
    <property type="entry name" value="Cohesin_HEAT"/>
    <property type="match status" value="1"/>
</dbReference>
<organism evidence="10 11">
    <name type="scientific">Helobdella robusta</name>
    <name type="common">Californian leech</name>
    <dbReference type="NCBI Taxonomy" id="6412"/>
    <lineage>
        <taxon>Eukaryota</taxon>
        <taxon>Metazoa</taxon>
        <taxon>Spiralia</taxon>
        <taxon>Lophotrochozoa</taxon>
        <taxon>Annelida</taxon>
        <taxon>Clitellata</taxon>
        <taxon>Hirudinea</taxon>
        <taxon>Rhynchobdellida</taxon>
        <taxon>Glossiphoniidae</taxon>
        <taxon>Helobdella</taxon>
    </lineage>
</organism>
<evidence type="ECO:0000256" key="1">
    <source>
        <dbReference type="ARBA" id="ARBA00004123"/>
    </source>
</evidence>
<evidence type="ECO:0000313" key="11">
    <source>
        <dbReference type="Proteomes" id="UP000015101"/>
    </source>
</evidence>
<feature type="region of interest" description="Disordered" evidence="7">
    <location>
        <begin position="1934"/>
        <end position="1953"/>
    </location>
</feature>
<feature type="region of interest" description="Disordered" evidence="7">
    <location>
        <begin position="417"/>
        <end position="569"/>
    </location>
</feature>
<dbReference type="STRING" id="6412.T1FQQ3"/>
<protein>
    <recommendedName>
        <fullName evidence="6">Nipped-B protein</fullName>
    </recommendedName>
</protein>
<dbReference type="EMBL" id="AMQM01001362">
    <property type="status" value="NOT_ANNOTATED_CDS"/>
    <property type="molecule type" value="Genomic_DNA"/>
</dbReference>
<dbReference type="GO" id="GO:0034087">
    <property type="term" value="P:establishment of mitotic sister chromatid cohesion"/>
    <property type="evidence" value="ECO:0000318"/>
    <property type="project" value="GO_Central"/>
</dbReference>
<dbReference type="CTD" id="20211150"/>
<feature type="compositionally biased region" description="Acidic residues" evidence="7">
    <location>
        <begin position="904"/>
        <end position="917"/>
    </location>
</feature>
<keyword evidence="11" id="KW-1185">Reference proteome</keyword>
<keyword evidence="3 6" id="KW-0677">Repeat</keyword>
<name>T1FQQ3_HELRO</name>
<dbReference type="InterPro" id="IPR024986">
    <property type="entry name" value="Nipped-B_C"/>
</dbReference>
<evidence type="ECO:0000256" key="7">
    <source>
        <dbReference type="SAM" id="MobiDB-lite"/>
    </source>
</evidence>
<dbReference type="GO" id="GO:0010468">
    <property type="term" value="P:regulation of gene expression"/>
    <property type="evidence" value="ECO:0007669"/>
    <property type="project" value="InterPro"/>
</dbReference>
<feature type="compositionally biased region" description="Polar residues" evidence="7">
    <location>
        <begin position="438"/>
        <end position="451"/>
    </location>
</feature>
<evidence type="ECO:0000256" key="5">
    <source>
        <dbReference type="ARBA" id="ARBA00023306"/>
    </source>
</evidence>
<feature type="compositionally biased region" description="Acidic residues" evidence="7">
    <location>
        <begin position="501"/>
        <end position="518"/>
    </location>
</feature>
<feature type="compositionally biased region" description="Basic and acidic residues" evidence="7">
    <location>
        <begin position="918"/>
        <end position="927"/>
    </location>
</feature>
<feature type="region of interest" description="Disordered" evidence="7">
    <location>
        <begin position="1194"/>
        <end position="1267"/>
    </location>
</feature>
<dbReference type="InterPro" id="IPR033031">
    <property type="entry name" value="Scc2/Nipped-B"/>
</dbReference>
<evidence type="ECO:0000313" key="10">
    <source>
        <dbReference type="EnsemblMetazoa" id="HelroP189155"/>
    </source>
</evidence>
<keyword evidence="4 6" id="KW-0539">Nucleus</keyword>
<dbReference type="GO" id="GO:0061775">
    <property type="term" value="F:cohesin loader activity"/>
    <property type="evidence" value="ECO:0007669"/>
    <property type="project" value="InterPro"/>
</dbReference>
<dbReference type="Gene3D" id="1.25.10.10">
    <property type="entry name" value="Leucine-rich Repeat Variant"/>
    <property type="match status" value="1"/>
</dbReference>
<feature type="region of interest" description="Disordered" evidence="7">
    <location>
        <begin position="884"/>
        <end position="927"/>
    </location>
</feature>
<evidence type="ECO:0000256" key="4">
    <source>
        <dbReference type="ARBA" id="ARBA00023242"/>
    </source>
</evidence>
<feature type="compositionally biased region" description="Low complexity" evidence="7">
    <location>
        <begin position="2438"/>
        <end position="2453"/>
    </location>
</feature>
<evidence type="ECO:0000313" key="9">
    <source>
        <dbReference type="EMBL" id="ESN96221.1"/>
    </source>
</evidence>
<evidence type="ECO:0000256" key="6">
    <source>
        <dbReference type="RuleBase" id="RU364107"/>
    </source>
</evidence>
<dbReference type="InterPro" id="IPR011989">
    <property type="entry name" value="ARM-like"/>
</dbReference>
<dbReference type="KEGG" id="hro:HELRODRAFT_189155"/>
<evidence type="ECO:0000259" key="8">
    <source>
        <dbReference type="Pfam" id="PF12830"/>
    </source>
</evidence>
<dbReference type="GO" id="GO:0140588">
    <property type="term" value="P:chromatin looping"/>
    <property type="evidence" value="ECO:0007669"/>
    <property type="project" value="InterPro"/>
</dbReference>
<feature type="compositionally biased region" description="Low complexity" evidence="7">
    <location>
        <begin position="890"/>
        <end position="903"/>
    </location>
</feature>
<reference evidence="11" key="1">
    <citation type="submission" date="2012-12" db="EMBL/GenBank/DDBJ databases">
        <authorList>
            <person name="Hellsten U."/>
            <person name="Grimwood J."/>
            <person name="Chapman J.A."/>
            <person name="Shapiro H."/>
            <person name="Aerts A."/>
            <person name="Otillar R.P."/>
            <person name="Terry A.Y."/>
            <person name="Boore J.L."/>
            <person name="Simakov O."/>
            <person name="Marletaz F."/>
            <person name="Cho S.-J."/>
            <person name="Edsinger-Gonzales E."/>
            <person name="Havlak P."/>
            <person name="Kuo D.-H."/>
            <person name="Larsson T."/>
            <person name="Lv J."/>
            <person name="Arendt D."/>
            <person name="Savage R."/>
            <person name="Osoegawa K."/>
            <person name="de Jong P."/>
            <person name="Lindberg D.R."/>
            <person name="Seaver E.C."/>
            <person name="Weisblat D.A."/>
            <person name="Putnam N.H."/>
            <person name="Grigoriev I.V."/>
            <person name="Rokhsar D.S."/>
        </authorList>
    </citation>
    <scope>NUCLEOTIDE SEQUENCE</scope>
</reference>
<comment type="subcellular location">
    <subcellularLocation>
        <location evidence="1 6">Nucleus</location>
    </subcellularLocation>
</comment>
<keyword evidence="5 6" id="KW-0131">Cell cycle</keyword>
<dbReference type="OrthoDB" id="418242at2759"/>
<dbReference type="EnsemblMetazoa" id="HelroT189155">
    <property type="protein sequence ID" value="HelroP189155"/>
    <property type="gene ID" value="HelroG189155"/>
</dbReference>
<dbReference type="FunFam" id="1.25.10.10:FF:002060">
    <property type="entry name" value="Nipped-B protein"/>
    <property type="match status" value="1"/>
</dbReference>
<reference evidence="9 11" key="2">
    <citation type="journal article" date="2013" name="Nature">
        <title>Insights into bilaterian evolution from three spiralian genomes.</title>
        <authorList>
            <person name="Simakov O."/>
            <person name="Marletaz F."/>
            <person name="Cho S.J."/>
            <person name="Edsinger-Gonzales E."/>
            <person name="Havlak P."/>
            <person name="Hellsten U."/>
            <person name="Kuo D.H."/>
            <person name="Larsson T."/>
            <person name="Lv J."/>
            <person name="Arendt D."/>
            <person name="Savage R."/>
            <person name="Osoegawa K."/>
            <person name="de Jong P."/>
            <person name="Grimwood J."/>
            <person name="Chapman J.A."/>
            <person name="Shapiro H."/>
            <person name="Aerts A."/>
            <person name="Otillar R.P."/>
            <person name="Terry A.Y."/>
            <person name="Boore J.L."/>
            <person name="Grigoriev I.V."/>
            <person name="Lindberg D.R."/>
            <person name="Seaver E.C."/>
            <person name="Weisblat D.A."/>
            <person name="Putnam N.H."/>
            <person name="Rokhsar D.S."/>
        </authorList>
    </citation>
    <scope>NUCLEOTIDE SEQUENCE</scope>
</reference>
<feature type="compositionally biased region" description="Acidic residues" evidence="7">
    <location>
        <begin position="2473"/>
        <end position="2493"/>
    </location>
</feature>
<reference evidence="10" key="3">
    <citation type="submission" date="2015-06" db="UniProtKB">
        <authorList>
            <consortium name="EnsemblMetazoa"/>
        </authorList>
    </citation>
    <scope>IDENTIFICATION</scope>
</reference>